<accession>A0A2K2DCI8</accession>
<evidence type="ECO:0000313" key="1">
    <source>
        <dbReference type="EMBL" id="PNT71991.1"/>
    </source>
</evidence>
<evidence type="ECO:0000313" key="2">
    <source>
        <dbReference type="EnsemblPlants" id="PNT71991"/>
    </source>
</evidence>
<proteinExistence type="predicted"/>
<feature type="non-terminal residue" evidence="1">
    <location>
        <position position="1"/>
    </location>
</feature>
<dbReference type="Proteomes" id="UP000008810">
    <property type="component" value="Chromosome 2"/>
</dbReference>
<dbReference type="OrthoDB" id="665980at2759"/>
<sequence>FVFAQSSESLGVTAAAKSGKVLPLRTYNLAEFISPIIFCVCNPTANRWLALPPSTTVPGLETNSGLHYDILEDDAAFTVVLLARRRRRRVLMETFSSTTGRWDARELAAPGAASPGIHVGTCFYWLCRDRHLSARRCQGGILRYDTARGRVSVLREPPEPEQSKGRVGRSLGSVGGRLRMCAFDIVRDDHGSSQPRKGLEGAHGVWMMTAAEEGGDRRRWRRVREEVGGGGGGRISTWCFNILFNHEEPVDFAGACGDFIVVEKEKLLLRYDLETGTKVELCSLYRFSGNLRHLCSRFHAFAFFRCM</sequence>
<gene>
    <name evidence="1" type="ORF">BRADI_2g38180v3</name>
</gene>
<reference evidence="2" key="3">
    <citation type="submission" date="2018-08" db="UniProtKB">
        <authorList>
            <consortium name="EnsemblPlants"/>
        </authorList>
    </citation>
    <scope>IDENTIFICATION</scope>
    <source>
        <strain evidence="2">cv. Bd21</strain>
    </source>
</reference>
<dbReference type="Gramene" id="PNT71991">
    <property type="protein sequence ID" value="PNT71991"/>
    <property type="gene ID" value="BRADI_2g38180v3"/>
</dbReference>
<dbReference type="InterPro" id="IPR050796">
    <property type="entry name" value="SCF_F-box_component"/>
</dbReference>
<evidence type="ECO:0000313" key="3">
    <source>
        <dbReference type="Proteomes" id="UP000008810"/>
    </source>
</evidence>
<name>A0A2K2DCI8_BRADI</name>
<dbReference type="PANTHER" id="PTHR31672">
    <property type="entry name" value="BNACNNG10540D PROTEIN"/>
    <property type="match status" value="1"/>
</dbReference>
<organism evidence="1">
    <name type="scientific">Brachypodium distachyon</name>
    <name type="common">Purple false brome</name>
    <name type="synonym">Trachynia distachya</name>
    <dbReference type="NCBI Taxonomy" id="15368"/>
    <lineage>
        <taxon>Eukaryota</taxon>
        <taxon>Viridiplantae</taxon>
        <taxon>Streptophyta</taxon>
        <taxon>Embryophyta</taxon>
        <taxon>Tracheophyta</taxon>
        <taxon>Spermatophyta</taxon>
        <taxon>Magnoliopsida</taxon>
        <taxon>Liliopsida</taxon>
        <taxon>Poales</taxon>
        <taxon>Poaceae</taxon>
        <taxon>BOP clade</taxon>
        <taxon>Pooideae</taxon>
        <taxon>Stipodae</taxon>
        <taxon>Brachypodieae</taxon>
        <taxon>Brachypodium</taxon>
    </lineage>
</organism>
<protein>
    <submittedName>
        <fullName evidence="1 2">Uncharacterized protein</fullName>
    </submittedName>
</protein>
<keyword evidence="3" id="KW-1185">Reference proteome</keyword>
<reference evidence="1 2" key="1">
    <citation type="journal article" date="2010" name="Nature">
        <title>Genome sequencing and analysis of the model grass Brachypodium distachyon.</title>
        <authorList>
            <consortium name="International Brachypodium Initiative"/>
        </authorList>
    </citation>
    <scope>NUCLEOTIDE SEQUENCE [LARGE SCALE GENOMIC DNA]</scope>
    <source>
        <strain evidence="1 2">Bd21</strain>
    </source>
</reference>
<dbReference type="STRING" id="15368.A0A2K2DCI8"/>
<dbReference type="EnsemblPlants" id="PNT71991">
    <property type="protein sequence ID" value="PNT71991"/>
    <property type="gene ID" value="BRADI_2g38180v3"/>
</dbReference>
<reference evidence="1" key="2">
    <citation type="submission" date="2017-06" db="EMBL/GenBank/DDBJ databases">
        <title>WGS assembly of Brachypodium distachyon.</title>
        <authorList>
            <consortium name="The International Brachypodium Initiative"/>
            <person name="Lucas S."/>
            <person name="Harmon-Smith M."/>
            <person name="Lail K."/>
            <person name="Tice H."/>
            <person name="Grimwood J."/>
            <person name="Bruce D."/>
            <person name="Barry K."/>
            <person name="Shu S."/>
            <person name="Lindquist E."/>
            <person name="Wang M."/>
            <person name="Pitluck S."/>
            <person name="Vogel J.P."/>
            <person name="Garvin D.F."/>
            <person name="Mockler T.C."/>
            <person name="Schmutz J."/>
            <person name="Rokhsar D."/>
            <person name="Bevan M.W."/>
        </authorList>
    </citation>
    <scope>NUCLEOTIDE SEQUENCE</scope>
    <source>
        <strain evidence="1">Bd21</strain>
    </source>
</reference>
<dbReference type="AlphaFoldDB" id="A0A2K2DCI8"/>
<dbReference type="ExpressionAtlas" id="A0A2K2DCI8">
    <property type="expression patterns" value="differential"/>
</dbReference>
<dbReference type="EMBL" id="CM000881">
    <property type="protein sequence ID" value="PNT71991.1"/>
    <property type="molecule type" value="Genomic_DNA"/>
</dbReference>
<dbReference type="InParanoid" id="A0A2K2DCI8"/>